<dbReference type="EMBL" id="FRAL01000010">
    <property type="protein sequence ID" value="SHL25333.1"/>
    <property type="molecule type" value="Genomic_DNA"/>
</dbReference>
<dbReference type="Proteomes" id="UP000184248">
    <property type="component" value="Unassembled WGS sequence"/>
</dbReference>
<dbReference type="Pfam" id="PF03466">
    <property type="entry name" value="LysR_substrate"/>
    <property type="match status" value="1"/>
</dbReference>
<dbReference type="Pfam" id="PF00126">
    <property type="entry name" value="HTH_1"/>
    <property type="match status" value="1"/>
</dbReference>
<dbReference type="InterPro" id="IPR005119">
    <property type="entry name" value="LysR_subst-bd"/>
</dbReference>
<dbReference type="GO" id="GO:0003700">
    <property type="term" value="F:DNA-binding transcription factor activity"/>
    <property type="evidence" value="ECO:0007669"/>
    <property type="project" value="InterPro"/>
</dbReference>
<organism evidence="6 7">
    <name type="scientific">Halomonas caseinilytica</name>
    <dbReference type="NCBI Taxonomy" id="438744"/>
    <lineage>
        <taxon>Bacteria</taxon>
        <taxon>Pseudomonadati</taxon>
        <taxon>Pseudomonadota</taxon>
        <taxon>Gammaproteobacteria</taxon>
        <taxon>Oceanospirillales</taxon>
        <taxon>Halomonadaceae</taxon>
        <taxon>Halomonas</taxon>
    </lineage>
</organism>
<dbReference type="InterPro" id="IPR036388">
    <property type="entry name" value="WH-like_DNA-bd_sf"/>
</dbReference>
<sequence>MLNQRALAYLSEVIRRGSLRGAATHLHVDVSAISRRIKLLEETLDVALLERHAGGVKPTEAGRLLVDHHHAQRSAEDAVISQLRALQQLVSGQVRIAVGEGFIADLIDAPLQTFMTAYPGIDIAVEMAGVNEAMALVKAREVDLALLYAPPIDPQLHCHVETRQPLDLIVPTGHPLADRTTPVSLHEFADWPLALMDNPFGMRQMVNAVAHQERLHLHARLHTNSVAVLKNFVRSGIGVTFMPELTVAEEIQQGDIAVLPLAHRVLNDARAQIVSRTDRELTVAGRACLNHLRHGMRFFQDDAPRLRQQRCHKSNTHGFE</sequence>
<comment type="similarity">
    <text evidence="1">Belongs to the LysR transcriptional regulatory family.</text>
</comment>
<keyword evidence="2" id="KW-0805">Transcription regulation</keyword>
<dbReference type="AlphaFoldDB" id="A0A1M6Z4M5"/>
<dbReference type="GO" id="GO:0003677">
    <property type="term" value="F:DNA binding"/>
    <property type="evidence" value="ECO:0007669"/>
    <property type="project" value="UniProtKB-KW"/>
</dbReference>
<dbReference type="InterPro" id="IPR036390">
    <property type="entry name" value="WH_DNA-bd_sf"/>
</dbReference>
<gene>
    <name evidence="6" type="ORF">SAMN05192556_11024</name>
</gene>
<evidence type="ECO:0000259" key="5">
    <source>
        <dbReference type="PROSITE" id="PS50931"/>
    </source>
</evidence>
<evidence type="ECO:0000256" key="4">
    <source>
        <dbReference type="ARBA" id="ARBA00023163"/>
    </source>
</evidence>
<dbReference type="InterPro" id="IPR050950">
    <property type="entry name" value="HTH-type_LysR_regulators"/>
</dbReference>
<dbReference type="PANTHER" id="PTHR30419">
    <property type="entry name" value="HTH-TYPE TRANSCRIPTIONAL REGULATOR YBHD"/>
    <property type="match status" value="1"/>
</dbReference>
<dbReference type="OrthoDB" id="570111at2"/>
<protein>
    <submittedName>
        <fullName evidence="6">DNA-binding transcriptional regulator, LysR family</fullName>
    </submittedName>
</protein>
<reference evidence="7" key="1">
    <citation type="submission" date="2016-11" db="EMBL/GenBank/DDBJ databases">
        <authorList>
            <person name="Varghese N."/>
            <person name="Submissions S."/>
        </authorList>
    </citation>
    <scope>NUCLEOTIDE SEQUENCE [LARGE SCALE GENOMIC DNA]</scope>
    <source>
        <strain evidence="7">ALO Sharm</strain>
    </source>
</reference>
<proteinExistence type="inferred from homology"/>
<keyword evidence="7" id="KW-1185">Reference proteome</keyword>
<keyword evidence="3 6" id="KW-0238">DNA-binding</keyword>
<accession>A0A1M6Z4M5</accession>
<evidence type="ECO:0000256" key="1">
    <source>
        <dbReference type="ARBA" id="ARBA00009437"/>
    </source>
</evidence>
<dbReference type="InterPro" id="IPR000847">
    <property type="entry name" value="LysR_HTH_N"/>
</dbReference>
<evidence type="ECO:0000256" key="3">
    <source>
        <dbReference type="ARBA" id="ARBA00023125"/>
    </source>
</evidence>
<dbReference type="SUPFAM" id="SSF46785">
    <property type="entry name" value="Winged helix' DNA-binding domain"/>
    <property type="match status" value="1"/>
</dbReference>
<evidence type="ECO:0000313" key="7">
    <source>
        <dbReference type="Proteomes" id="UP000184248"/>
    </source>
</evidence>
<dbReference type="Gene3D" id="3.40.190.290">
    <property type="match status" value="1"/>
</dbReference>
<dbReference type="RefSeq" id="WP_064700589.1">
    <property type="nucleotide sequence ID" value="NZ_BDEO01000012.1"/>
</dbReference>
<evidence type="ECO:0000256" key="2">
    <source>
        <dbReference type="ARBA" id="ARBA00023015"/>
    </source>
</evidence>
<dbReference type="SUPFAM" id="SSF53850">
    <property type="entry name" value="Periplasmic binding protein-like II"/>
    <property type="match status" value="1"/>
</dbReference>
<dbReference type="Gene3D" id="1.10.10.10">
    <property type="entry name" value="Winged helix-like DNA-binding domain superfamily/Winged helix DNA-binding domain"/>
    <property type="match status" value="1"/>
</dbReference>
<evidence type="ECO:0000313" key="6">
    <source>
        <dbReference type="EMBL" id="SHL25333.1"/>
    </source>
</evidence>
<name>A0A1M6Z4M5_9GAMM</name>
<keyword evidence="4" id="KW-0804">Transcription</keyword>
<dbReference type="PROSITE" id="PS50931">
    <property type="entry name" value="HTH_LYSR"/>
    <property type="match status" value="1"/>
</dbReference>
<dbReference type="PANTHER" id="PTHR30419:SF8">
    <property type="entry name" value="NITROGEN ASSIMILATION TRANSCRIPTIONAL ACTIVATOR-RELATED"/>
    <property type="match status" value="1"/>
</dbReference>
<dbReference type="GO" id="GO:0005829">
    <property type="term" value="C:cytosol"/>
    <property type="evidence" value="ECO:0007669"/>
    <property type="project" value="TreeGrafter"/>
</dbReference>
<feature type="domain" description="HTH lysR-type" evidence="5">
    <location>
        <begin position="2"/>
        <end position="59"/>
    </location>
</feature>